<accession>A0A316YPP5</accession>
<dbReference type="Proteomes" id="UP000245768">
    <property type="component" value="Unassembled WGS sequence"/>
</dbReference>
<evidence type="ECO:0000313" key="2">
    <source>
        <dbReference type="EMBL" id="PWN91510.1"/>
    </source>
</evidence>
<gene>
    <name evidence="2" type="ORF">FA10DRAFT_292396</name>
</gene>
<dbReference type="EMBL" id="KZ819635">
    <property type="protein sequence ID" value="PWN91510.1"/>
    <property type="molecule type" value="Genomic_DNA"/>
</dbReference>
<protein>
    <submittedName>
        <fullName evidence="2">Uncharacterized protein</fullName>
    </submittedName>
</protein>
<sequence length="269" mass="29591">MHASRNTSLISTSLEVRRRRGTKWDLGETHYPHSARSTPSSSSRTMKSFAILALFASLAAAAPTPLERRDVGTLTCHVVKTGTLTLTDTKSNKVDAATLANDFTLDDALAGRQRPDSIKYEGNPRLLSAYPGSKAQEFEFLACKESSRPGFEDYSPEKDGVYYGHLSLKTHPNKCLKHVSVYADEAYLANEECYFSDDSGSPFYYFSYSPKDNGRIKFLQYTGPKGANPPTADEAKAEFDFTPGSSQKAPAVGVHDGSPQFSSYELRLN</sequence>
<dbReference type="GeneID" id="37046314"/>
<dbReference type="STRING" id="215250.A0A316YPP5"/>
<evidence type="ECO:0000256" key="1">
    <source>
        <dbReference type="SAM" id="MobiDB-lite"/>
    </source>
</evidence>
<dbReference type="InParanoid" id="A0A316YPP5"/>
<feature type="region of interest" description="Disordered" evidence="1">
    <location>
        <begin position="224"/>
        <end position="269"/>
    </location>
</feature>
<dbReference type="OrthoDB" id="3362950at2759"/>
<organism evidence="2 3">
    <name type="scientific">Acaromyces ingoldii</name>
    <dbReference type="NCBI Taxonomy" id="215250"/>
    <lineage>
        <taxon>Eukaryota</taxon>
        <taxon>Fungi</taxon>
        <taxon>Dikarya</taxon>
        <taxon>Basidiomycota</taxon>
        <taxon>Ustilaginomycotina</taxon>
        <taxon>Exobasidiomycetes</taxon>
        <taxon>Exobasidiales</taxon>
        <taxon>Cryptobasidiaceae</taxon>
        <taxon>Acaromyces</taxon>
    </lineage>
</organism>
<dbReference type="RefSeq" id="XP_025378708.1">
    <property type="nucleotide sequence ID" value="XM_025524398.1"/>
</dbReference>
<name>A0A316YPP5_9BASI</name>
<proteinExistence type="predicted"/>
<keyword evidence="3" id="KW-1185">Reference proteome</keyword>
<dbReference type="AlphaFoldDB" id="A0A316YPP5"/>
<evidence type="ECO:0000313" key="3">
    <source>
        <dbReference type="Proteomes" id="UP000245768"/>
    </source>
</evidence>
<reference evidence="2 3" key="1">
    <citation type="journal article" date="2018" name="Mol. Biol. Evol.">
        <title>Broad Genomic Sampling Reveals a Smut Pathogenic Ancestry of the Fungal Clade Ustilaginomycotina.</title>
        <authorList>
            <person name="Kijpornyongpan T."/>
            <person name="Mondo S.J."/>
            <person name="Barry K."/>
            <person name="Sandor L."/>
            <person name="Lee J."/>
            <person name="Lipzen A."/>
            <person name="Pangilinan J."/>
            <person name="LaButti K."/>
            <person name="Hainaut M."/>
            <person name="Henrissat B."/>
            <person name="Grigoriev I.V."/>
            <person name="Spatafora J.W."/>
            <person name="Aime M.C."/>
        </authorList>
    </citation>
    <scope>NUCLEOTIDE SEQUENCE [LARGE SCALE GENOMIC DNA]</scope>
    <source>
        <strain evidence="2 3">MCA 4198</strain>
    </source>
</reference>